<dbReference type="Proteomes" id="UP000198649">
    <property type="component" value="Unassembled WGS sequence"/>
</dbReference>
<dbReference type="PROSITE" id="PS51462">
    <property type="entry name" value="NUDIX"/>
    <property type="match status" value="1"/>
</dbReference>
<comment type="similarity">
    <text evidence="2 4">Belongs to the Nudix hydrolase family.</text>
</comment>
<dbReference type="Pfam" id="PF00293">
    <property type="entry name" value="NUDIX"/>
    <property type="match status" value="1"/>
</dbReference>
<evidence type="ECO:0000313" key="7">
    <source>
        <dbReference type="Proteomes" id="UP000198649"/>
    </source>
</evidence>
<comment type="cofactor">
    <cofactor evidence="1">
        <name>Mg(2+)</name>
        <dbReference type="ChEBI" id="CHEBI:18420"/>
    </cofactor>
</comment>
<keyword evidence="7" id="KW-1185">Reference proteome</keyword>
<reference evidence="6 7" key="1">
    <citation type="submission" date="2016-10" db="EMBL/GenBank/DDBJ databases">
        <authorList>
            <person name="de Groot N.N."/>
        </authorList>
    </citation>
    <scope>NUCLEOTIDE SEQUENCE [LARGE SCALE GENOMIC DNA]</scope>
    <source>
        <strain evidence="6 7">CGMCC 1.11156</strain>
    </source>
</reference>
<dbReference type="InterPro" id="IPR020476">
    <property type="entry name" value="Nudix_hydrolase"/>
</dbReference>
<dbReference type="GO" id="GO:0016787">
    <property type="term" value="F:hydrolase activity"/>
    <property type="evidence" value="ECO:0007669"/>
    <property type="project" value="UniProtKB-KW"/>
</dbReference>
<dbReference type="InterPro" id="IPR015797">
    <property type="entry name" value="NUDIX_hydrolase-like_dom_sf"/>
</dbReference>
<dbReference type="OrthoDB" id="3404294at2"/>
<evidence type="ECO:0000256" key="3">
    <source>
        <dbReference type="ARBA" id="ARBA00022801"/>
    </source>
</evidence>
<sequence length="152" mass="16274">MTWATCDHGHAHWGRRGAAGLLLAEEGRVLLQLRARWVHRGGTWSIPGGARERGESGVQAALREANEELGLTAHAVDVRGSSTASCGGWTYETVLAVPTRQLDLHDHAESDGHRWVPLAEVEALPLHPSFRTAWSAPGSTIVAFVADSSGTP</sequence>
<dbReference type="Gene3D" id="3.90.79.10">
    <property type="entry name" value="Nucleoside Triphosphate Pyrophosphohydrolase"/>
    <property type="match status" value="1"/>
</dbReference>
<dbReference type="RefSeq" id="WP_091116560.1">
    <property type="nucleotide sequence ID" value="NZ_BKAF01000024.1"/>
</dbReference>
<dbReference type="PRINTS" id="PR00502">
    <property type="entry name" value="NUDIXFAMILY"/>
</dbReference>
<protein>
    <submittedName>
        <fullName evidence="6">8-oxo-dGTP diphosphatase</fullName>
    </submittedName>
</protein>
<evidence type="ECO:0000313" key="6">
    <source>
        <dbReference type="EMBL" id="SFJ15232.1"/>
    </source>
</evidence>
<evidence type="ECO:0000256" key="2">
    <source>
        <dbReference type="ARBA" id="ARBA00005582"/>
    </source>
</evidence>
<dbReference type="PANTHER" id="PTHR43046">
    <property type="entry name" value="GDP-MANNOSE MANNOSYL HYDROLASE"/>
    <property type="match status" value="1"/>
</dbReference>
<proteinExistence type="inferred from homology"/>
<organism evidence="6 7">
    <name type="scientific">Nocardioides psychrotolerans</name>
    <dbReference type="NCBI Taxonomy" id="1005945"/>
    <lineage>
        <taxon>Bacteria</taxon>
        <taxon>Bacillati</taxon>
        <taxon>Actinomycetota</taxon>
        <taxon>Actinomycetes</taxon>
        <taxon>Propionibacteriales</taxon>
        <taxon>Nocardioidaceae</taxon>
        <taxon>Nocardioides</taxon>
    </lineage>
</organism>
<evidence type="ECO:0000256" key="4">
    <source>
        <dbReference type="RuleBase" id="RU003476"/>
    </source>
</evidence>
<evidence type="ECO:0000256" key="1">
    <source>
        <dbReference type="ARBA" id="ARBA00001946"/>
    </source>
</evidence>
<dbReference type="PANTHER" id="PTHR43046:SF2">
    <property type="entry name" value="8-OXO-DGTP DIPHOSPHATASE-RELATED"/>
    <property type="match status" value="1"/>
</dbReference>
<keyword evidence="3 4" id="KW-0378">Hydrolase</keyword>
<evidence type="ECO:0000259" key="5">
    <source>
        <dbReference type="PROSITE" id="PS51462"/>
    </source>
</evidence>
<dbReference type="SUPFAM" id="SSF55811">
    <property type="entry name" value="Nudix"/>
    <property type="match status" value="1"/>
</dbReference>
<name>A0A1I3P1K9_9ACTN</name>
<dbReference type="EMBL" id="FOQG01000019">
    <property type="protein sequence ID" value="SFJ15232.1"/>
    <property type="molecule type" value="Genomic_DNA"/>
</dbReference>
<dbReference type="STRING" id="1005945.SAMN05216561_11953"/>
<dbReference type="InterPro" id="IPR000086">
    <property type="entry name" value="NUDIX_hydrolase_dom"/>
</dbReference>
<gene>
    <name evidence="6" type="ORF">SAMN05216561_11953</name>
</gene>
<feature type="domain" description="Nudix hydrolase" evidence="5">
    <location>
        <begin position="13"/>
        <end position="137"/>
    </location>
</feature>
<dbReference type="InterPro" id="IPR020084">
    <property type="entry name" value="NUDIX_hydrolase_CS"/>
</dbReference>
<accession>A0A1I3P1K9</accession>
<dbReference type="AlphaFoldDB" id="A0A1I3P1K9"/>
<dbReference type="PROSITE" id="PS00893">
    <property type="entry name" value="NUDIX_BOX"/>
    <property type="match status" value="1"/>
</dbReference>